<evidence type="ECO:0000256" key="2">
    <source>
        <dbReference type="ARBA" id="ARBA00023125"/>
    </source>
</evidence>
<protein>
    <submittedName>
        <fullName evidence="4">TetR family transcriptional regulator</fullName>
    </submittedName>
</protein>
<dbReference type="InterPro" id="IPR036271">
    <property type="entry name" value="Tet_transcr_reg_TetR-rel_C_sf"/>
</dbReference>
<dbReference type="Proteomes" id="UP000317940">
    <property type="component" value="Unassembled WGS sequence"/>
</dbReference>
<dbReference type="Gene3D" id="1.10.357.10">
    <property type="entry name" value="Tetracycline Repressor, domain 2"/>
    <property type="match status" value="1"/>
</dbReference>
<dbReference type="SUPFAM" id="SSF48498">
    <property type="entry name" value="Tetracyclin repressor-like, C-terminal domain"/>
    <property type="match status" value="1"/>
</dbReference>
<keyword evidence="5" id="KW-1185">Reference proteome</keyword>
<comment type="caution">
    <text evidence="4">The sequence shown here is derived from an EMBL/GenBank/DDBJ whole genome shotgun (WGS) entry which is preliminary data.</text>
</comment>
<dbReference type="EMBL" id="VIWT01000006">
    <property type="protein sequence ID" value="TWF72918.1"/>
    <property type="molecule type" value="Genomic_DNA"/>
</dbReference>
<accession>A0A561SDJ3</accession>
<organism evidence="4 5">
    <name type="scientific">Kitasatospora viridis</name>
    <dbReference type="NCBI Taxonomy" id="281105"/>
    <lineage>
        <taxon>Bacteria</taxon>
        <taxon>Bacillati</taxon>
        <taxon>Actinomycetota</taxon>
        <taxon>Actinomycetes</taxon>
        <taxon>Kitasatosporales</taxon>
        <taxon>Streptomycetaceae</taxon>
        <taxon>Kitasatospora</taxon>
    </lineage>
</organism>
<evidence type="ECO:0000313" key="4">
    <source>
        <dbReference type="EMBL" id="TWF72918.1"/>
    </source>
</evidence>
<evidence type="ECO:0000313" key="5">
    <source>
        <dbReference type="Proteomes" id="UP000317940"/>
    </source>
</evidence>
<dbReference type="InterPro" id="IPR009057">
    <property type="entry name" value="Homeodomain-like_sf"/>
</dbReference>
<reference evidence="4 5" key="1">
    <citation type="submission" date="2019-06" db="EMBL/GenBank/DDBJ databases">
        <title>Sequencing the genomes of 1000 actinobacteria strains.</title>
        <authorList>
            <person name="Klenk H.-P."/>
        </authorList>
    </citation>
    <scope>NUCLEOTIDE SEQUENCE [LARGE SCALE GENOMIC DNA]</scope>
    <source>
        <strain evidence="4 5">DSM 44826</strain>
    </source>
</reference>
<evidence type="ECO:0000256" key="1">
    <source>
        <dbReference type="ARBA" id="ARBA00023015"/>
    </source>
</evidence>
<dbReference type="SUPFAM" id="SSF46689">
    <property type="entry name" value="Homeodomain-like"/>
    <property type="match status" value="1"/>
</dbReference>
<gene>
    <name evidence="4" type="ORF">FHX73_1669</name>
</gene>
<dbReference type="CDD" id="cd00093">
    <property type="entry name" value="HTH_XRE"/>
    <property type="match status" value="1"/>
</dbReference>
<dbReference type="GO" id="GO:0000976">
    <property type="term" value="F:transcription cis-regulatory region binding"/>
    <property type="evidence" value="ECO:0007669"/>
    <property type="project" value="TreeGrafter"/>
</dbReference>
<dbReference type="GO" id="GO:0003700">
    <property type="term" value="F:DNA-binding transcription factor activity"/>
    <property type="evidence" value="ECO:0007669"/>
    <property type="project" value="TreeGrafter"/>
</dbReference>
<keyword evidence="3" id="KW-0804">Transcription</keyword>
<dbReference type="PANTHER" id="PTHR30055:SF151">
    <property type="entry name" value="TRANSCRIPTIONAL REGULATORY PROTEIN"/>
    <property type="match status" value="1"/>
</dbReference>
<evidence type="ECO:0000256" key="3">
    <source>
        <dbReference type="ARBA" id="ARBA00023163"/>
    </source>
</evidence>
<dbReference type="AlphaFoldDB" id="A0A561SDJ3"/>
<keyword evidence="1" id="KW-0805">Transcription regulation</keyword>
<sequence length="212" mass="23216">MARGGGASGRRGRVRIVLAMTDAPTARPRRGRPAQLSRELIVDAAVSAGSLDALTMRELATRLGVSHAALYRWVKNRYELVDTVNEVMVERVLPSDPPQAGQWRPWLARLAWGMHDRFLALPGYATRLARPHRHTGQALGRLRGGVIAAFVDAGVAPELAEQSWYVFITSVVGWLAVQEQPLELGGSAPRFDLFLDTLLRGLPAREPGTARP</sequence>
<proteinExistence type="predicted"/>
<keyword evidence="2" id="KW-0238">DNA-binding</keyword>
<name>A0A561SDJ3_9ACTN</name>
<dbReference type="PANTHER" id="PTHR30055">
    <property type="entry name" value="HTH-TYPE TRANSCRIPTIONAL REGULATOR RUTR"/>
    <property type="match status" value="1"/>
</dbReference>
<dbReference type="InterPro" id="IPR001387">
    <property type="entry name" value="Cro/C1-type_HTH"/>
</dbReference>
<dbReference type="InterPro" id="IPR050109">
    <property type="entry name" value="HTH-type_TetR-like_transc_reg"/>
</dbReference>